<dbReference type="PROSITE" id="PS50010">
    <property type="entry name" value="DH_2"/>
    <property type="match status" value="1"/>
</dbReference>
<sequence length="1502" mass="163559">MMHDAPTVLIAVAALGPCKFEGGREHHHSTPNALSFLCLQEPEPVEECVQSTLAALYPPFEATAPTLLSQVFEVLERTYQHDALRYTLDFLVPAKHILSRIQSEACAQYNGFVFCHEGWPLCLREKILVQLGSLPWQHLCPGDFYLQVVPHRECAPRLVLKCLSPEGHRGVQELPVSPDSYPFLFTVEWLNGINKERRVGHLERCLLAAGEKVLSLPWPELVYPQFVHKDGFIVGQRCPVDLAPEVLGARSPGDGRHSGGENRESEGEYVHLLEVSPTLHQAPRIPQLCSPQIQTMPARKGHSKSRNRHHRAWLHHKSACGENFALRQASKAQEAEKASQGSGTRADRTEQKRGGPSLVLGQMSATSKVVGNLSPGQLEQNQTLSGNKARPDIFGGAAEDAGLGKAELSGSGHQDPVCSRVDSIENQSPVLATPKRAAKGNRRKKKGAGRGAGGGRARQGGDLASKEATPAADTKETVKEIVCISPGEQDCENGKANSGTTEQTGSIEECCVGVADFNVPQEINGIAKDQNFGAREEGVSTEELPVGTRECSVDSRKPESDMEKCSVGMGDSSASTRDRTVNQEGQGLTSEEVTAAVDAGQPRAGTEEQGLGSKEQRVNNSEGHILGEEDLTVGSNEPALTKLPKTHEPRIDGAEEPLSVAVDQGPEKTENSSLSPTAHLGQSVNWALLQSGVFALTGKQELKALGLTVLLDLSQVDDWALQAPVLLPALRTFQESSPPPISQLFVILPPDDRFVPHEEELVLEPAVEVRLLPLSELPHYVTLDQLTPWLGGTMDYSPLKWVAEHQALEQLQALCHSVLQAVCEASAHLKAVGSASSQEGNCAQSDHCLSFCSMEAVAATRLYQEVDEALHGLVQLSNRHLEVLQQERENTQIQQQNLEDKTCLEPGGDSMEEKKEGKRPAEGLAEGASLERTLLQSPKFQGKIPPSPDTGCAPRPRACSISASSSPKHGWGLSARFGSSCSLTSLFQPHASPKASPCCSPTQSHALENGKKRQGSPRSPLSPASPMALRASSDPGRPSVHIRGLEVSSRELADRSCSPREHVLLSRSGTHVAEAPWGATPRMERRRCLGVQQQLLAELLECEREYVNALSQPLCLSQEPGGQAWPAELRCLGSALRTIRDQLLAFHSSCLLGELEGCMNHPSRAGGCFLHHREKLQLYATYAKDHHKFQAALASLRASSKKSPAELHEDGHAARTLRVPLEQLERYRRFLGELLRECELERGPERQALQEAQQLLEAQEQRGRDLLAAEQIRGCEMNLSEQGPLLQRGELTVVCGLRKCQRHLFLFEQLLLFTKCKGAEGGYVCKQALQTASMGLTESVGPTGLRFELWFGRGPARQAYTLQAASAEVKHQWTNVIAQLLWRQAAHPSVSMSISSCPPQRLAPLGLGPGPPTGLSLPGHFEEEEWDLDVKPIPRAETSESAGTSPIHPEPLRQGRGSLPTSITVLGHHQSRWVWSLHRKLFSPGSHGRQDSIPRDSGNRTV</sequence>
<dbReference type="PANTHER" id="PTHR45845">
    <property type="entry name" value="RHO GUANINE NUCLEOTIDE EXCHANGE FACTOR-RELATED"/>
    <property type="match status" value="1"/>
</dbReference>
<feature type="region of interest" description="Disordered" evidence="1">
    <location>
        <begin position="423"/>
        <end position="476"/>
    </location>
</feature>
<feature type="domain" description="DH" evidence="3">
    <location>
        <begin position="1091"/>
        <end position="1266"/>
    </location>
</feature>
<accession>A0ABQ7TAB4</accession>
<dbReference type="InterPro" id="IPR052231">
    <property type="entry name" value="Rho_GEF_signaling-related"/>
</dbReference>
<feature type="region of interest" description="Disordered" evidence="1">
    <location>
        <begin position="246"/>
        <end position="265"/>
    </location>
</feature>
<organism evidence="4 5">
    <name type="scientific">Phrynosoma platyrhinos</name>
    <name type="common">Desert horned lizard</name>
    <dbReference type="NCBI Taxonomy" id="52577"/>
    <lineage>
        <taxon>Eukaryota</taxon>
        <taxon>Metazoa</taxon>
        <taxon>Chordata</taxon>
        <taxon>Craniata</taxon>
        <taxon>Vertebrata</taxon>
        <taxon>Euteleostomi</taxon>
        <taxon>Lepidosauria</taxon>
        <taxon>Squamata</taxon>
        <taxon>Bifurcata</taxon>
        <taxon>Unidentata</taxon>
        <taxon>Episquamata</taxon>
        <taxon>Toxicofera</taxon>
        <taxon>Iguania</taxon>
        <taxon>Phrynosomatidae</taxon>
        <taxon>Phrynosomatinae</taxon>
        <taxon>Phrynosoma</taxon>
    </lineage>
</organism>
<dbReference type="InterPro" id="IPR035899">
    <property type="entry name" value="DBL_dom_sf"/>
</dbReference>
<feature type="compositionally biased region" description="Basic residues" evidence="1">
    <location>
        <begin position="436"/>
        <end position="448"/>
    </location>
</feature>
<dbReference type="SUPFAM" id="SSF48065">
    <property type="entry name" value="DBL homology domain (DH-domain)"/>
    <property type="match status" value="1"/>
</dbReference>
<feature type="compositionally biased region" description="Basic and acidic residues" evidence="1">
    <location>
        <begin position="253"/>
        <end position="265"/>
    </location>
</feature>
<evidence type="ECO:0000313" key="5">
    <source>
        <dbReference type="Proteomes" id="UP000826234"/>
    </source>
</evidence>
<feature type="compositionally biased region" description="Polar residues" evidence="1">
    <location>
        <begin position="582"/>
        <end position="592"/>
    </location>
</feature>
<evidence type="ECO:0000256" key="1">
    <source>
        <dbReference type="SAM" id="MobiDB-lite"/>
    </source>
</evidence>
<keyword evidence="5" id="KW-1185">Reference proteome</keyword>
<dbReference type="Pfam" id="PF00621">
    <property type="entry name" value="RhoGEF"/>
    <property type="match status" value="1"/>
</dbReference>
<dbReference type="InterPro" id="IPR000219">
    <property type="entry name" value="DH_dom"/>
</dbReference>
<dbReference type="InterPro" id="IPR011993">
    <property type="entry name" value="PH-like_dom_sf"/>
</dbReference>
<proteinExistence type="predicted"/>
<evidence type="ECO:0000313" key="4">
    <source>
        <dbReference type="EMBL" id="KAH0626613.1"/>
    </source>
</evidence>
<gene>
    <name evidence="4" type="ORF">JD844_001693</name>
</gene>
<dbReference type="InterPro" id="IPR001849">
    <property type="entry name" value="PH_domain"/>
</dbReference>
<dbReference type="Pfam" id="PF22697">
    <property type="entry name" value="SOS1_NGEF_PH"/>
    <property type="match status" value="1"/>
</dbReference>
<feature type="compositionally biased region" description="Gly residues" evidence="1">
    <location>
        <begin position="449"/>
        <end position="458"/>
    </location>
</feature>
<protein>
    <recommendedName>
        <fullName evidence="6">Rho guanine nucleotide exchange factor 40</fullName>
    </recommendedName>
</protein>
<reference evidence="4 5" key="1">
    <citation type="journal article" date="2022" name="Gigascience">
        <title>A chromosome-level genome assembly and annotation of the desert horned lizard, Phrynosoma platyrhinos, provides insight into chromosomal rearrangements among reptiles.</title>
        <authorList>
            <person name="Koochekian N."/>
            <person name="Ascanio A."/>
            <person name="Farleigh K."/>
            <person name="Card D.C."/>
            <person name="Schield D.R."/>
            <person name="Castoe T.A."/>
            <person name="Jezkova T."/>
        </authorList>
    </citation>
    <scope>NUCLEOTIDE SEQUENCE [LARGE SCALE GENOMIC DNA]</scope>
    <source>
        <strain evidence="4">NK-2021</strain>
    </source>
</reference>
<dbReference type="PROSITE" id="PS50003">
    <property type="entry name" value="PH_DOMAIN"/>
    <property type="match status" value="1"/>
</dbReference>
<feature type="compositionally biased region" description="Basic and acidic residues" evidence="1">
    <location>
        <begin position="551"/>
        <end position="564"/>
    </location>
</feature>
<evidence type="ECO:0000259" key="3">
    <source>
        <dbReference type="PROSITE" id="PS50010"/>
    </source>
</evidence>
<feature type="region of interest" description="Disordered" evidence="1">
    <location>
        <begin position="536"/>
        <end position="655"/>
    </location>
</feature>
<evidence type="ECO:0008006" key="6">
    <source>
        <dbReference type="Google" id="ProtNLM"/>
    </source>
</evidence>
<dbReference type="Gene3D" id="1.20.900.10">
    <property type="entry name" value="Dbl homology (DH) domain"/>
    <property type="match status" value="1"/>
</dbReference>
<feature type="region of interest" description="Disordered" evidence="1">
    <location>
        <begin position="891"/>
        <end position="968"/>
    </location>
</feature>
<comment type="caution">
    <text evidence="4">The sequence shown here is derived from an EMBL/GenBank/DDBJ whole genome shotgun (WGS) entry which is preliminary data.</text>
</comment>
<dbReference type="Proteomes" id="UP000826234">
    <property type="component" value="Unassembled WGS sequence"/>
</dbReference>
<dbReference type="PANTHER" id="PTHR45845:SF5">
    <property type="entry name" value="RHO GUANINE NUCLEOTIDE EXCHANGE FACTOR 40"/>
    <property type="match status" value="1"/>
</dbReference>
<feature type="compositionally biased region" description="Polar residues" evidence="1">
    <location>
        <begin position="363"/>
        <end position="386"/>
    </location>
</feature>
<feature type="region of interest" description="Disordered" evidence="1">
    <location>
        <begin position="992"/>
        <end position="1041"/>
    </location>
</feature>
<dbReference type="Gene3D" id="2.30.29.30">
    <property type="entry name" value="Pleckstrin-homology domain (PH domain)/Phosphotyrosine-binding domain (PTB)"/>
    <property type="match status" value="1"/>
</dbReference>
<dbReference type="SMART" id="SM00233">
    <property type="entry name" value="PH"/>
    <property type="match status" value="1"/>
</dbReference>
<dbReference type="SUPFAM" id="SSF50729">
    <property type="entry name" value="PH domain-like"/>
    <property type="match status" value="1"/>
</dbReference>
<feature type="compositionally biased region" description="Basic and acidic residues" evidence="1">
    <location>
        <begin position="911"/>
        <end position="921"/>
    </location>
</feature>
<evidence type="ECO:0000259" key="2">
    <source>
        <dbReference type="PROSITE" id="PS50003"/>
    </source>
</evidence>
<feature type="region of interest" description="Disordered" evidence="1">
    <location>
        <begin position="1437"/>
        <end position="1459"/>
    </location>
</feature>
<dbReference type="InterPro" id="IPR055251">
    <property type="entry name" value="SOS1_NGEF_PH"/>
</dbReference>
<feature type="region of interest" description="Disordered" evidence="1">
    <location>
        <begin position="327"/>
        <end position="397"/>
    </location>
</feature>
<dbReference type="EMBL" id="JAIPUX010000521">
    <property type="protein sequence ID" value="KAH0626613.1"/>
    <property type="molecule type" value="Genomic_DNA"/>
</dbReference>
<name>A0ABQ7TAB4_PHRPL</name>
<feature type="domain" description="PH" evidence="2">
    <location>
        <begin position="1278"/>
        <end position="1382"/>
    </location>
</feature>